<dbReference type="EMBL" id="AWVQ01000228">
    <property type="protein sequence ID" value="ERK71762.1"/>
    <property type="molecule type" value="Genomic_DNA"/>
</dbReference>
<proteinExistence type="predicted"/>
<gene>
    <name evidence="1" type="ORF">N136_01893</name>
</gene>
<accession>U2TAL8</accession>
<name>U2TAL8_LEIAQ</name>
<dbReference type="HOGENOM" id="CLU_3253487_0_0_11"/>
<dbReference type="Proteomes" id="UP000016605">
    <property type="component" value="Unassembled WGS sequence"/>
</dbReference>
<dbReference type="AlphaFoldDB" id="U2TAL8"/>
<protein>
    <submittedName>
        <fullName evidence="1">Uncharacterized protein</fullName>
    </submittedName>
</protein>
<evidence type="ECO:0000313" key="2">
    <source>
        <dbReference type="Proteomes" id="UP000016605"/>
    </source>
</evidence>
<sequence length="42" mass="5053">MANRNDWYLLSERGEHHGHTVVVDYQIRLHAAQEVSIQRYRC</sequence>
<reference evidence="1 2" key="1">
    <citation type="submission" date="2013-08" db="EMBL/GenBank/DDBJ databases">
        <authorList>
            <person name="Weinstock G."/>
            <person name="Sodergren E."/>
            <person name="Wylie T."/>
            <person name="Fulton L."/>
            <person name="Fulton R."/>
            <person name="Fronick C."/>
            <person name="O'Laughlin M."/>
            <person name="Godfrey J."/>
            <person name="Miner T."/>
            <person name="Herter B."/>
            <person name="Appelbaum E."/>
            <person name="Cordes M."/>
            <person name="Lek S."/>
            <person name="Wollam A."/>
            <person name="Pepin K.H."/>
            <person name="Palsikar V.B."/>
            <person name="Mitreva M."/>
            <person name="Wilson R.K."/>
        </authorList>
    </citation>
    <scope>NUCLEOTIDE SEQUENCE [LARGE SCALE GENOMIC DNA]</scope>
    <source>
        <strain evidence="1 2">ATCC 14665</strain>
    </source>
</reference>
<evidence type="ECO:0000313" key="1">
    <source>
        <dbReference type="EMBL" id="ERK71762.1"/>
    </source>
</evidence>
<organism evidence="1 2">
    <name type="scientific">Leifsonia aquatica ATCC 14665</name>
    <dbReference type="NCBI Taxonomy" id="1358026"/>
    <lineage>
        <taxon>Bacteria</taxon>
        <taxon>Bacillati</taxon>
        <taxon>Actinomycetota</taxon>
        <taxon>Actinomycetes</taxon>
        <taxon>Micrococcales</taxon>
        <taxon>Microbacteriaceae</taxon>
        <taxon>Leifsonia</taxon>
    </lineage>
</organism>
<comment type="caution">
    <text evidence="1">The sequence shown here is derived from an EMBL/GenBank/DDBJ whole genome shotgun (WGS) entry which is preliminary data.</text>
</comment>